<reference evidence="2" key="1">
    <citation type="journal article" date="2014" name="Int. J. Syst. Evol. Microbiol.">
        <title>Complete genome sequence of Corynebacterium casei LMG S-19264T (=DSM 44701T), isolated from a smear-ripened cheese.</title>
        <authorList>
            <consortium name="US DOE Joint Genome Institute (JGI-PGF)"/>
            <person name="Walter F."/>
            <person name="Albersmeier A."/>
            <person name="Kalinowski J."/>
            <person name="Ruckert C."/>
        </authorList>
    </citation>
    <scope>NUCLEOTIDE SEQUENCE</scope>
    <source>
        <strain evidence="2">CGMCC 4.7201</strain>
    </source>
</reference>
<dbReference type="EMBL" id="BMMS01000036">
    <property type="protein sequence ID" value="GGO98126.1"/>
    <property type="molecule type" value="Genomic_DNA"/>
</dbReference>
<keyword evidence="1" id="KW-0472">Membrane</keyword>
<sequence length="112" mass="12362">MDRITTALLGGTLPMLIMFLGLVVNKRRRVRHTLRTLMRDTLRTAMTSPSPDLSRAAANAYAALIPRAPRRTRAAHLAILGHARARITALETPPPSPRRPGRVQRVINALKA</sequence>
<keyword evidence="1" id="KW-0812">Transmembrane</keyword>
<evidence type="ECO:0000313" key="2">
    <source>
        <dbReference type="EMBL" id="GGO98126.1"/>
    </source>
</evidence>
<protein>
    <submittedName>
        <fullName evidence="2">Uncharacterized protein</fullName>
    </submittedName>
</protein>
<proteinExistence type="predicted"/>
<reference evidence="2" key="2">
    <citation type="submission" date="2020-09" db="EMBL/GenBank/DDBJ databases">
        <authorList>
            <person name="Sun Q."/>
            <person name="Zhou Y."/>
        </authorList>
    </citation>
    <scope>NUCLEOTIDE SEQUENCE</scope>
    <source>
        <strain evidence="2">CGMCC 4.7201</strain>
    </source>
</reference>
<dbReference type="AlphaFoldDB" id="A0A918E1L8"/>
<dbReference type="RefSeq" id="WP_189135116.1">
    <property type="nucleotide sequence ID" value="NZ_BMMS01000036.1"/>
</dbReference>
<dbReference type="Proteomes" id="UP000641932">
    <property type="component" value="Unassembled WGS sequence"/>
</dbReference>
<gene>
    <name evidence="2" type="ORF">GCM10012280_61530</name>
</gene>
<evidence type="ECO:0000256" key="1">
    <source>
        <dbReference type="SAM" id="Phobius"/>
    </source>
</evidence>
<keyword evidence="1" id="KW-1133">Transmembrane helix</keyword>
<keyword evidence="3" id="KW-1185">Reference proteome</keyword>
<comment type="caution">
    <text evidence="2">The sequence shown here is derived from an EMBL/GenBank/DDBJ whole genome shotgun (WGS) entry which is preliminary data.</text>
</comment>
<accession>A0A918E1L8</accession>
<organism evidence="2 3">
    <name type="scientific">Wenjunlia tyrosinilytica</name>
    <dbReference type="NCBI Taxonomy" id="1544741"/>
    <lineage>
        <taxon>Bacteria</taxon>
        <taxon>Bacillati</taxon>
        <taxon>Actinomycetota</taxon>
        <taxon>Actinomycetes</taxon>
        <taxon>Kitasatosporales</taxon>
        <taxon>Streptomycetaceae</taxon>
        <taxon>Wenjunlia</taxon>
    </lineage>
</organism>
<feature type="transmembrane region" description="Helical" evidence="1">
    <location>
        <begin position="6"/>
        <end position="25"/>
    </location>
</feature>
<evidence type="ECO:0000313" key="3">
    <source>
        <dbReference type="Proteomes" id="UP000641932"/>
    </source>
</evidence>
<name>A0A918E1L8_9ACTN</name>